<gene>
    <name evidence="1" type="ORF">BN1232_05005</name>
</gene>
<sequence length="67" mass="7009">MTGRFLMRRIGGLACVLVAPVSPALKVGFPPPGGHFDVGVQPNLPQPLRNNKTVGLVAWEGTDADGD</sequence>
<dbReference type="EMBL" id="CTEE01000001">
    <property type="protein sequence ID" value="CQD20682.1"/>
    <property type="molecule type" value="Genomic_DNA"/>
</dbReference>
<dbReference type="AlphaFoldDB" id="A0A0E3WDN2"/>
<evidence type="ECO:0000313" key="2">
    <source>
        <dbReference type="Proteomes" id="UP000199251"/>
    </source>
</evidence>
<name>A0A0E3WDN2_MYCLN</name>
<dbReference type="Proteomes" id="UP000199251">
    <property type="component" value="Unassembled WGS sequence"/>
</dbReference>
<evidence type="ECO:0000313" key="1">
    <source>
        <dbReference type="EMBL" id="CQD20682.1"/>
    </source>
</evidence>
<reference evidence="1 2" key="1">
    <citation type="submission" date="2015-03" db="EMBL/GenBank/DDBJ databases">
        <authorList>
            <person name="Urmite Genomes"/>
        </authorList>
    </citation>
    <scope>NUCLEOTIDE SEQUENCE [LARGE SCALE GENOMIC DNA]</scope>
    <source>
        <strain evidence="1 2">CSUR P1491</strain>
    </source>
</reference>
<protein>
    <submittedName>
        <fullName evidence="1">Uncharacterized protein</fullName>
    </submittedName>
</protein>
<dbReference type="STRING" id="141349.BN1232_05005"/>
<organism evidence="1 2">
    <name type="scientific">Mycobacterium lentiflavum</name>
    <dbReference type="NCBI Taxonomy" id="141349"/>
    <lineage>
        <taxon>Bacteria</taxon>
        <taxon>Bacillati</taxon>
        <taxon>Actinomycetota</taxon>
        <taxon>Actinomycetes</taxon>
        <taxon>Mycobacteriales</taxon>
        <taxon>Mycobacteriaceae</taxon>
        <taxon>Mycobacterium</taxon>
        <taxon>Mycobacterium simiae complex</taxon>
    </lineage>
</organism>
<proteinExistence type="predicted"/>
<accession>A0A0E3WDN2</accession>